<protein>
    <recommendedName>
        <fullName evidence="8">C2H2-type domain-containing protein</fullName>
    </recommendedName>
</protein>
<dbReference type="Pfam" id="PF13912">
    <property type="entry name" value="zf-C2H2_6"/>
    <property type="match status" value="1"/>
</dbReference>
<dbReference type="PROSITE" id="PS50157">
    <property type="entry name" value="ZINC_FINGER_C2H2_2"/>
    <property type="match status" value="6"/>
</dbReference>
<feature type="domain" description="C2H2-type" evidence="8">
    <location>
        <begin position="388"/>
        <end position="415"/>
    </location>
</feature>
<dbReference type="Gene3D" id="3.30.160.60">
    <property type="entry name" value="Classic Zinc Finger"/>
    <property type="match status" value="5"/>
</dbReference>
<dbReference type="AlphaFoldDB" id="A0AAN8WZY4"/>
<dbReference type="InterPro" id="IPR013087">
    <property type="entry name" value="Znf_C2H2_type"/>
</dbReference>
<evidence type="ECO:0000259" key="8">
    <source>
        <dbReference type="PROSITE" id="PS50157"/>
    </source>
</evidence>
<organism evidence="9 10">
    <name type="scientific">Halocaridina rubra</name>
    <name type="common">Hawaiian red shrimp</name>
    <dbReference type="NCBI Taxonomy" id="373956"/>
    <lineage>
        <taxon>Eukaryota</taxon>
        <taxon>Metazoa</taxon>
        <taxon>Ecdysozoa</taxon>
        <taxon>Arthropoda</taxon>
        <taxon>Crustacea</taxon>
        <taxon>Multicrustacea</taxon>
        <taxon>Malacostraca</taxon>
        <taxon>Eumalacostraca</taxon>
        <taxon>Eucarida</taxon>
        <taxon>Decapoda</taxon>
        <taxon>Pleocyemata</taxon>
        <taxon>Caridea</taxon>
        <taxon>Atyoidea</taxon>
        <taxon>Atyidae</taxon>
        <taxon>Halocaridina</taxon>
    </lineage>
</organism>
<sequence length="544" mass="60524">MQAILSSHVNINPNRTTKCRVCDKIVNDLSTLERHMELHNRIPCYTCAECGTGITVGDTVKSPSWVNTSERLLVCFECGKGIACSSGIGILTKKQTVGKYGDNDGNENAVSRGSKDANHKGINKYSGVGNDLSEDFDAFSLAGDSLDQGMAQISLNKYGKVKLQPEEKEEEYHAFLVAKSRKFSHEKDQTWSVCTKKFTTQEEKTDTWRICTKLFSIRGEPSLVCQICRKFFLTENELKIHKSMHLQEEVYKCSQCDKPFRDKRSLKLHEQSHRNQKSFLCNVCNKGYPDLDALKAHVKVHSSVKPITNTILCKKFTEKGITKRHLVYPTDEKSYVCSICGLAFKQKQQLVKHTKCHANNVCKICQQVFKSETKLRKHMTFHPPENQYICRICGKGFGNVVSLEKHAATQSCRKRAVFSEASKDGGIDIADDIGDIDSQDDESDIGGGFDIGKISPIDDGATAVESLVDELQESHLSVAEPLTLKNEIVVENLTIPVYVKEDIPSTSSSFSGGNKVLICNTVGGADSSNVITLIIDKPRIHNIN</sequence>
<evidence type="ECO:0000256" key="3">
    <source>
        <dbReference type="ARBA" id="ARBA00022737"/>
    </source>
</evidence>
<dbReference type="Pfam" id="PF00096">
    <property type="entry name" value="zf-C2H2"/>
    <property type="match status" value="4"/>
</dbReference>
<dbReference type="SUPFAM" id="SSF57667">
    <property type="entry name" value="beta-beta-alpha zinc fingers"/>
    <property type="match status" value="5"/>
</dbReference>
<dbReference type="PROSITE" id="PS00028">
    <property type="entry name" value="ZINC_FINGER_C2H2_1"/>
    <property type="match status" value="6"/>
</dbReference>
<dbReference type="PANTHER" id="PTHR24376:SF235">
    <property type="entry name" value="C2H2-TYPE DOMAIN-CONTAINING PROTEIN"/>
    <property type="match status" value="1"/>
</dbReference>
<keyword evidence="6" id="KW-0539">Nucleus</keyword>
<comment type="subcellular location">
    <subcellularLocation>
        <location evidence="1">Nucleus</location>
    </subcellularLocation>
</comment>
<evidence type="ECO:0000256" key="6">
    <source>
        <dbReference type="ARBA" id="ARBA00023242"/>
    </source>
</evidence>
<evidence type="ECO:0000256" key="2">
    <source>
        <dbReference type="ARBA" id="ARBA00022723"/>
    </source>
</evidence>
<dbReference type="GO" id="GO:0005634">
    <property type="term" value="C:nucleus"/>
    <property type="evidence" value="ECO:0007669"/>
    <property type="project" value="UniProtKB-SubCell"/>
</dbReference>
<accession>A0AAN8WZY4</accession>
<evidence type="ECO:0000256" key="1">
    <source>
        <dbReference type="ARBA" id="ARBA00004123"/>
    </source>
</evidence>
<dbReference type="GO" id="GO:0001228">
    <property type="term" value="F:DNA-binding transcription activator activity, RNA polymerase II-specific"/>
    <property type="evidence" value="ECO:0007669"/>
    <property type="project" value="TreeGrafter"/>
</dbReference>
<dbReference type="EMBL" id="JAXCGZ010015433">
    <property type="protein sequence ID" value="KAK7070304.1"/>
    <property type="molecule type" value="Genomic_DNA"/>
</dbReference>
<name>A0AAN8WZY4_HALRR</name>
<keyword evidence="10" id="KW-1185">Reference proteome</keyword>
<feature type="domain" description="C2H2-type" evidence="8">
    <location>
        <begin position="223"/>
        <end position="250"/>
    </location>
</feature>
<evidence type="ECO:0000256" key="7">
    <source>
        <dbReference type="PROSITE-ProRule" id="PRU00042"/>
    </source>
</evidence>
<feature type="domain" description="C2H2-type" evidence="8">
    <location>
        <begin position="335"/>
        <end position="359"/>
    </location>
</feature>
<dbReference type="GO" id="GO:0000978">
    <property type="term" value="F:RNA polymerase II cis-regulatory region sequence-specific DNA binding"/>
    <property type="evidence" value="ECO:0007669"/>
    <property type="project" value="TreeGrafter"/>
</dbReference>
<evidence type="ECO:0000313" key="9">
    <source>
        <dbReference type="EMBL" id="KAK7070304.1"/>
    </source>
</evidence>
<keyword evidence="3" id="KW-0677">Repeat</keyword>
<feature type="domain" description="C2H2-type" evidence="8">
    <location>
        <begin position="360"/>
        <end position="387"/>
    </location>
</feature>
<dbReference type="Proteomes" id="UP001381693">
    <property type="component" value="Unassembled WGS sequence"/>
</dbReference>
<keyword evidence="4 7" id="KW-0863">Zinc-finger</keyword>
<dbReference type="SMART" id="SM00355">
    <property type="entry name" value="ZnF_C2H2"/>
    <property type="match status" value="7"/>
</dbReference>
<keyword evidence="5" id="KW-0862">Zinc</keyword>
<dbReference type="InterPro" id="IPR036236">
    <property type="entry name" value="Znf_C2H2_sf"/>
</dbReference>
<dbReference type="GO" id="GO:0008270">
    <property type="term" value="F:zinc ion binding"/>
    <property type="evidence" value="ECO:0007669"/>
    <property type="project" value="UniProtKB-KW"/>
</dbReference>
<evidence type="ECO:0000256" key="5">
    <source>
        <dbReference type="ARBA" id="ARBA00022833"/>
    </source>
</evidence>
<comment type="caution">
    <text evidence="9">The sequence shown here is derived from an EMBL/GenBank/DDBJ whole genome shotgun (WGS) entry which is preliminary data.</text>
</comment>
<dbReference type="PANTHER" id="PTHR24376">
    <property type="entry name" value="ZINC FINGER PROTEIN"/>
    <property type="match status" value="1"/>
</dbReference>
<dbReference type="FunFam" id="3.30.160.60:FF:000446">
    <property type="entry name" value="Zinc finger protein"/>
    <property type="match status" value="1"/>
</dbReference>
<evidence type="ECO:0000313" key="10">
    <source>
        <dbReference type="Proteomes" id="UP001381693"/>
    </source>
</evidence>
<feature type="domain" description="C2H2-type" evidence="8">
    <location>
        <begin position="279"/>
        <end position="306"/>
    </location>
</feature>
<gene>
    <name evidence="9" type="ORF">SK128_013583</name>
</gene>
<keyword evidence="2" id="KW-0479">Metal-binding</keyword>
<feature type="domain" description="C2H2-type" evidence="8">
    <location>
        <begin position="251"/>
        <end position="278"/>
    </location>
</feature>
<proteinExistence type="predicted"/>
<evidence type="ECO:0000256" key="4">
    <source>
        <dbReference type="ARBA" id="ARBA00022771"/>
    </source>
</evidence>
<reference evidence="9 10" key="1">
    <citation type="submission" date="2023-11" db="EMBL/GenBank/DDBJ databases">
        <title>Halocaridina rubra genome assembly.</title>
        <authorList>
            <person name="Smith C."/>
        </authorList>
    </citation>
    <scope>NUCLEOTIDE SEQUENCE [LARGE SCALE GENOMIC DNA]</scope>
    <source>
        <strain evidence="9">EP-1</strain>
        <tissue evidence="9">Whole</tissue>
    </source>
</reference>